<feature type="transmembrane region" description="Helical" evidence="5">
    <location>
        <begin position="430"/>
        <end position="448"/>
    </location>
</feature>
<feature type="transmembrane region" description="Helical" evidence="5">
    <location>
        <begin position="55"/>
        <end position="78"/>
    </location>
</feature>
<reference evidence="7 8" key="1">
    <citation type="journal article" date="2015" name="Nature">
        <title>rRNA introns, odd ribosomes, and small enigmatic genomes across a large radiation of phyla.</title>
        <authorList>
            <person name="Brown C.T."/>
            <person name="Hug L.A."/>
            <person name="Thomas B.C."/>
            <person name="Sharon I."/>
            <person name="Castelle C.J."/>
            <person name="Singh A."/>
            <person name="Wilkins M.J."/>
            <person name="Williams K.H."/>
            <person name="Banfield J.F."/>
        </authorList>
    </citation>
    <scope>NUCLEOTIDE SEQUENCE [LARGE SCALE GENOMIC DNA]</scope>
</reference>
<proteinExistence type="predicted"/>
<organism evidence="7 8">
    <name type="scientific">candidate division CPR3 bacterium GW2011_GWF2_35_18</name>
    <dbReference type="NCBI Taxonomy" id="1618350"/>
    <lineage>
        <taxon>Bacteria</taxon>
        <taxon>Bacteria division CPR3</taxon>
    </lineage>
</organism>
<dbReference type="InterPro" id="IPR051533">
    <property type="entry name" value="WaaL-like"/>
</dbReference>
<dbReference type="Pfam" id="PF04932">
    <property type="entry name" value="Wzy_C"/>
    <property type="match status" value="1"/>
</dbReference>
<feature type="domain" description="O-antigen ligase-related" evidence="6">
    <location>
        <begin position="239"/>
        <end position="385"/>
    </location>
</feature>
<feature type="transmembrane region" description="Helical" evidence="5">
    <location>
        <begin position="368"/>
        <end position="394"/>
    </location>
</feature>
<feature type="transmembrane region" description="Helical" evidence="5">
    <location>
        <begin position="212"/>
        <end position="229"/>
    </location>
</feature>
<feature type="transmembrane region" description="Helical" evidence="5">
    <location>
        <begin position="118"/>
        <end position="137"/>
    </location>
</feature>
<protein>
    <recommendedName>
        <fullName evidence="6">O-antigen ligase-related domain-containing protein</fullName>
    </recommendedName>
</protein>
<feature type="transmembrane region" description="Helical" evidence="5">
    <location>
        <begin position="236"/>
        <end position="251"/>
    </location>
</feature>
<comment type="caution">
    <text evidence="7">The sequence shown here is derived from an EMBL/GenBank/DDBJ whole genome shotgun (WGS) entry which is preliminary data.</text>
</comment>
<dbReference type="AlphaFoldDB" id="A0A0G0EQE6"/>
<feature type="transmembrane region" description="Helical" evidence="5">
    <location>
        <begin position="286"/>
        <end position="306"/>
    </location>
</feature>
<evidence type="ECO:0000256" key="5">
    <source>
        <dbReference type="SAM" id="Phobius"/>
    </source>
</evidence>
<dbReference type="EMBL" id="LBQB01000005">
    <property type="protein sequence ID" value="KKP69562.1"/>
    <property type="molecule type" value="Genomic_DNA"/>
</dbReference>
<dbReference type="PANTHER" id="PTHR37422:SF17">
    <property type="entry name" value="O-ANTIGEN LIGASE"/>
    <property type="match status" value="1"/>
</dbReference>
<keyword evidence="2 5" id="KW-0812">Transmembrane</keyword>
<feature type="transmembrane region" description="Helical" evidence="5">
    <location>
        <begin position="406"/>
        <end position="424"/>
    </location>
</feature>
<evidence type="ECO:0000256" key="3">
    <source>
        <dbReference type="ARBA" id="ARBA00022989"/>
    </source>
</evidence>
<dbReference type="GO" id="GO:0016020">
    <property type="term" value="C:membrane"/>
    <property type="evidence" value="ECO:0007669"/>
    <property type="project" value="UniProtKB-SubCell"/>
</dbReference>
<dbReference type="Proteomes" id="UP000034581">
    <property type="component" value="Unassembled WGS sequence"/>
</dbReference>
<feature type="transmembrane region" description="Helical" evidence="5">
    <location>
        <begin position="90"/>
        <end position="112"/>
    </location>
</feature>
<evidence type="ECO:0000313" key="7">
    <source>
        <dbReference type="EMBL" id="KKP69562.1"/>
    </source>
</evidence>
<keyword evidence="3 5" id="KW-1133">Transmembrane helix</keyword>
<keyword evidence="4 5" id="KW-0472">Membrane</keyword>
<feature type="transmembrane region" description="Helical" evidence="5">
    <location>
        <begin position="257"/>
        <end position="274"/>
    </location>
</feature>
<evidence type="ECO:0000259" key="6">
    <source>
        <dbReference type="Pfam" id="PF04932"/>
    </source>
</evidence>
<dbReference type="STRING" id="1618350.UR67_C0005G0051"/>
<feature type="transmembrane region" description="Helical" evidence="5">
    <location>
        <begin position="21"/>
        <end position="43"/>
    </location>
</feature>
<evidence type="ECO:0000256" key="2">
    <source>
        <dbReference type="ARBA" id="ARBA00022692"/>
    </source>
</evidence>
<evidence type="ECO:0000256" key="1">
    <source>
        <dbReference type="ARBA" id="ARBA00004141"/>
    </source>
</evidence>
<evidence type="ECO:0000256" key="4">
    <source>
        <dbReference type="ARBA" id="ARBA00023136"/>
    </source>
</evidence>
<evidence type="ECO:0000313" key="8">
    <source>
        <dbReference type="Proteomes" id="UP000034581"/>
    </source>
</evidence>
<feature type="transmembrane region" description="Helical" evidence="5">
    <location>
        <begin position="149"/>
        <end position="169"/>
    </location>
</feature>
<gene>
    <name evidence="7" type="ORF">UR67_C0005G0051</name>
</gene>
<name>A0A0G0EQE6_UNCC3</name>
<accession>A0A0G0EQE6</accession>
<dbReference type="InterPro" id="IPR007016">
    <property type="entry name" value="O-antigen_ligase-rel_domated"/>
</dbReference>
<comment type="subcellular location">
    <subcellularLocation>
        <location evidence="1">Membrane</location>
        <topology evidence="1">Multi-pass membrane protein</topology>
    </subcellularLocation>
</comment>
<sequence>MITNYLYLKKWIKKIFNVEKIKTLTFYILLFLIPFKTSKHFFISESILNGKIIDYFLPTIYIQDFLIIIFILFSLISFLKKRNSKVISKYQKIISLMFLLFIPLLLFFNHQYLKDKIFIIKYLRVIEYIFLIVSILIQKKNFLDVKKITIIFSLSSLLISLIVIGEFILQQSLGFKFLGEWDFNSNTSGLATFYLNGFNIIRPGATFPHPNIIAFYVSLISSLNIYLLFIKRQKRYLFIFLINTLAIALLFSKIGYLLFFINIIISSIYLSFIHRDKLETRLKSKNKLFAVFIIIIILMISPLFIIRTNSLLLSDYSSLERRYFLNEIAIRSIEKNIIKGVGLNRFLFQFNSDDFSNLYSFVQPVHNFYLLFLSENGIIVFILFLFILLFGLFLQIDLFIDKEKNFFRLFLIIFCILFIIASFWDHYFYSLFQGNLIFSVFISLSLLYRE</sequence>
<dbReference type="PANTHER" id="PTHR37422">
    <property type="entry name" value="TEICHURONIC ACID BIOSYNTHESIS PROTEIN TUAE"/>
    <property type="match status" value="1"/>
</dbReference>